<evidence type="ECO:0000256" key="6">
    <source>
        <dbReference type="ARBA" id="ARBA00023077"/>
    </source>
</evidence>
<dbReference type="SUPFAM" id="SSF56935">
    <property type="entry name" value="Porins"/>
    <property type="match status" value="1"/>
</dbReference>
<evidence type="ECO:0000256" key="10">
    <source>
        <dbReference type="PROSITE-ProRule" id="PRU01360"/>
    </source>
</evidence>
<sequence length="794" mass="86901">MEKKLQLTVLSLLCFLLLTRTANAQVDSSLFQGLSLEDLQNLQVVSVTRSAQKSNDAPATVRIVTADQIRLRAYQSLLEVLQDQPDYKIETNNDPRWQHDVQTRGVFGMDKFIILLDGVRISSPTNDILPVMENYPVHLAKQIEIVYGPASAVYGADALSGVINIVTRKAEGNFITGSAQGGMYNMYIGNLSAGVKISDFASLTVSGQYFYDQQPMLSAVKDFRVGNEGIEDFLRNNRFPTDLGFPQSSTQPVSTSIEFPLSAYAVHASLELGEARDNVRLNFFRNGSFNPSTTANRPNNAVYNRDSFFGHNLTVISSISTDYITSNLVNTGFLIYSQYDLDNRSNFRNAYTGMNTAYLFSHGRMFKVEDLLSWTASNQLTLSGGITFEDFFAIPRGHDLQAPYDGKLENQPVIVNSIGLPGAPNGVPARIFRLSYTNFGGFVNIQYAPIPALILTLGTRVDRDSRFGVLVNPRAGAVIRPIETLTIKALYGQAFLAPSPLSAYDEFGTFFNAGGQTISAFFRLANPNLGPQRIQTFELNARLALTSDLSLTLNGYYNLLNGLFSQVAAVPNGLYEGNPNTPSPVDGFYPVPGFRFPVSYIESIVNQGNQTNFGGTVQVDYVRNFGEGTRVALYAALSLIDGEVEVFDISQGKLTNRQIGGVSPVMFRLGGDLVFGKFSISPRLVVAGEQRTHPQQGSAFKPEPDPNNPNQVQTTNSRFRQVLPGYALLNITARYEIVPGVALFTRVLNALNQDYRTVNLGAGPQGLAGSAAVEFPEGAPQHPIRVTGGLQVNF</sequence>
<feature type="domain" description="TonB-dependent receptor plug" evidence="15">
    <location>
        <begin position="55"/>
        <end position="162"/>
    </location>
</feature>
<evidence type="ECO:0000259" key="14">
    <source>
        <dbReference type="Pfam" id="PF00593"/>
    </source>
</evidence>
<evidence type="ECO:0000313" key="16">
    <source>
        <dbReference type="EMBL" id="RFM24479.1"/>
    </source>
</evidence>
<keyword evidence="9 10" id="KW-0998">Cell outer membrane</keyword>
<name>A0A395M110_9BACT</name>
<dbReference type="Gene3D" id="2.40.170.20">
    <property type="entry name" value="TonB-dependent receptor, beta-barrel domain"/>
    <property type="match status" value="1"/>
</dbReference>
<dbReference type="EMBL" id="PHFL01000039">
    <property type="protein sequence ID" value="RFM24479.1"/>
    <property type="molecule type" value="Genomic_DNA"/>
</dbReference>
<feature type="signal peptide" evidence="13">
    <location>
        <begin position="1"/>
        <end position="24"/>
    </location>
</feature>
<evidence type="ECO:0000256" key="2">
    <source>
        <dbReference type="ARBA" id="ARBA00022448"/>
    </source>
</evidence>
<organism evidence="16 17">
    <name type="scientific">Candidatus Thermochlorobacter aerophilus</name>
    <dbReference type="NCBI Taxonomy" id="1868324"/>
    <lineage>
        <taxon>Bacteria</taxon>
        <taxon>Pseudomonadati</taxon>
        <taxon>Chlorobiota</taxon>
        <taxon>Chlorobiia</taxon>
        <taxon>Chlorobiales</taxon>
        <taxon>Candidatus Thermochlorobacteriaceae</taxon>
        <taxon>Candidatus Thermochlorobacter</taxon>
    </lineage>
</organism>
<evidence type="ECO:0000256" key="3">
    <source>
        <dbReference type="ARBA" id="ARBA00022452"/>
    </source>
</evidence>
<evidence type="ECO:0000256" key="7">
    <source>
        <dbReference type="ARBA" id="ARBA00023136"/>
    </source>
</evidence>
<comment type="caution">
    <text evidence="16">The sequence shown here is derived from an EMBL/GenBank/DDBJ whole genome shotgun (WGS) entry which is preliminary data.</text>
</comment>
<dbReference type="Pfam" id="PF07715">
    <property type="entry name" value="Plug"/>
    <property type="match status" value="1"/>
</dbReference>
<dbReference type="PROSITE" id="PS52016">
    <property type="entry name" value="TONB_DEPENDENT_REC_3"/>
    <property type="match status" value="1"/>
</dbReference>
<evidence type="ECO:0000256" key="1">
    <source>
        <dbReference type="ARBA" id="ARBA00004571"/>
    </source>
</evidence>
<dbReference type="Pfam" id="PF00593">
    <property type="entry name" value="TonB_dep_Rec_b-barrel"/>
    <property type="match status" value="1"/>
</dbReference>
<keyword evidence="3 10" id="KW-1134">Transmembrane beta strand</keyword>
<evidence type="ECO:0008006" key="18">
    <source>
        <dbReference type="Google" id="ProtNLM"/>
    </source>
</evidence>
<comment type="similarity">
    <text evidence="10 11">Belongs to the TonB-dependent receptor family.</text>
</comment>
<evidence type="ECO:0000259" key="15">
    <source>
        <dbReference type="Pfam" id="PF07715"/>
    </source>
</evidence>
<dbReference type="Proteomes" id="UP000266389">
    <property type="component" value="Unassembled WGS sequence"/>
</dbReference>
<evidence type="ECO:0000256" key="9">
    <source>
        <dbReference type="ARBA" id="ARBA00023237"/>
    </source>
</evidence>
<dbReference type="GO" id="GO:0044718">
    <property type="term" value="P:siderophore transmembrane transport"/>
    <property type="evidence" value="ECO:0007669"/>
    <property type="project" value="TreeGrafter"/>
</dbReference>
<dbReference type="PANTHER" id="PTHR30069:SF29">
    <property type="entry name" value="HEMOGLOBIN AND HEMOGLOBIN-HAPTOGLOBIN-BINDING PROTEIN 1-RELATED"/>
    <property type="match status" value="1"/>
</dbReference>
<keyword evidence="6 11" id="KW-0798">TonB box</keyword>
<dbReference type="InterPro" id="IPR039426">
    <property type="entry name" value="TonB-dep_rcpt-like"/>
</dbReference>
<feature type="region of interest" description="Disordered" evidence="12">
    <location>
        <begin position="691"/>
        <end position="712"/>
    </location>
</feature>
<protein>
    <recommendedName>
        <fullName evidence="18">TonB-dependent receptor</fullName>
    </recommendedName>
</protein>
<accession>A0A395M110</accession>
<gene>
    <name evidence="16" type="ORF">D0433_05705</name>
</gene>
<dbReference type="GO" id="GO:0015344">
    <property type="term" value="F:siderophore uptake transmembrane transporter activity"/>
    <property type="evidence" value="ECO:0007669"/>
    <property type="project" value="TreeGrafter"/>
</dbReference>
<evidence type="ECO:0000256" key="11">
    <source>
        <dbReference type="RuleBase" id="RU003357"/>
    </source>
</evidence>
<dbReference type="PANTHER" id="PTHR30069">
    <property type="entry name" value="TONB-DEPENDENT OUTER MEMBRANE RECEPTOR"/>
    <property type="match status" value="1"/>
</dbReference>
<evidence type="ECO:0000256" key="5">
    <source>
        <dbReference type="ARBA" id="ARBA00022729"/>
    </source>
</evidence>
<reference evidence="16 17" key="1">
    <citation type="journal article" date="2011" name="ISME J.">
        <title>Community ecology of hot spring cyanobacterial mats: predominant populations and their functional potential.</title>
        <authorList>
            <person name="Klatt C.G."/>
            <person name="Wood J.M."/>
            <person name="Rusch D.B."/>
            <person name="Bateson M.M."/>
            <person name="Hamamura N."/>
            <person name="Heidelberg J.F."/>
            <person name="Grossman A.R."/>
            <person name="Bhaya D."/>
            <person name="Cohan F.M."/>
            <person name="Kuhl M."/>
            <person name="Bryant D.A."/>
            <person name="Ward D.M."/>
        </authorList>
    </citation>
    <scope>NUCLEOTIDE SEQUENCE [LARGE SCALE GENOMIC DNA]</scope>
    <source>
        <strain evidence="16">OS</strain>
    </source>
</reference>
<evidence type="ECO:0000256" key="4">
    <source>
        <dbReference type="ARBA" id="ARBA00022692"/>
    </source>
</evidence>
<dbReference type="InterPro" id="IPR036942">
    <property type="entry name" value="Beta-barrel_TonB_sf"/>
</dbReference>
<evidence type="ECO:0000256" key="12">
    <source>
        <dbReference type="SAM" id="MobiDB-lite"/>
    </source>
</evidence>
<dbReference type="InterPro" id="IPR000531">
    <property type="entry name" value="Beta-barrel_TonB"/>
</dbReference>
<dbReference type="InterPro" id="IPR012910">
    <property type="entry name" value="Plug_dom"/>
</dbReference>
<feature type="domain" description="TonB-dependent receptor-like beta-barrel" evidence="14">
    <location>
        <begin position="286"/>
        <end position="749"/>
    </location>
</feature>
<keyword evidence="5 13" id="KW-0732">Signal</keyword>
<evidence type="ECO:0000256" key="13">
    <source>
        <dbReference type="SAM" id="SignalP"/>
    </source>
</evidence>
<feature type="chain" id="PRO_5017350798" description="TonB-dependent receptor" evidence="13">
    <location>
        <begin position="25"/>
        <end position="794"/>
    </location>
</feature>
<evidence type="ECO:0000256" key="8">
    <source>
        <dbReference type="ARBA" id="ARBA00023170"/>
    </source>
</evidence>
<keyword evidence="2 10" id="KW-0813">Transport</keyword>
<keyword evidence="4 10" id="KW-0812">Transmembrane</keyword>
<dbReference type="AlphaFoldDB" id="A0A395M110"/>
<proteinExistence type="inferred from homology"/>
<dbReference type="GO" id="GO:0009279">
    <property type="term" value="C:cell outer membrane"/>
    <property type="evidence" value="ECO:0007669"/>
    <property type="project" value="UniProtKB-SubCell"/>
</dbReference>
<keyword evidence="8" id="KW-0675">Receptor</keyword>
<dbReference type="InterPro" id="IPR037066">
    <property type="entry name" value="Plug_dom_sf"/>
</dbReference>
<comment type="subcellular location">
    <subcellularLocation>
        <location evidence="1 10">Cell outer membrane</location>
        <topology evidence="1 10">Multi-pass membrane protein</topology>
    </subcellularLocation>
</comment>
<keyword evidence="7 10" id="KW-0472">Membrane</keyword>
<evidence type="ECO:0000313" key="17">
    <source>
        <dbReference type="Proteomes" id="UP000266389"/>
    </source>
</evidence>
<dbReference type="Gene3D" id="2.170.130.10">
    <property type="entry name" value="TonB-dependent receptor, plug domain"/>
    <property type="match status" value="1"/>
</dbReference>